<dbReference type="PANTHER" id="PTHR31236:SF2">
    <property type="entry name" value="BURP DOMAIN PROTEIN RD22"/>
    <property type="match status" value="1"/>
</dbReference>
<dbReference type="InterPro" id="IPR004873">
    <property type="entry name" value="BURP_dom"/>
</dbReference>
<dbReference type="InterPro" id="IPR044816">
    <property type="entry name" value="BURP"/>
</dbReference>
<organism evidence="2 3">
    <name type="scientific">Canavalia gladiata</name>
    <name type="common">Sword bean</name>
    <name type="synonym">Dolichos gladiatus</name>
    <dbReference type="NCBI Taxonomy" id="3824"/>
    <lineage>
        <taxon>Eukaryota</taxon>
        <taxon>Viridiplantae</taxon>
        <taxon>Streptophyta</taxon>
        <taxon>Embryophyta</taxon>
        <taxon>Tracheophyta</taxon>
        <taxon>Spermatophyta</taxon>
        <taxon>Magnoliopsida</taxon>
        <taxon>eudicotyledons</taxon>
        <taxon>Gunneridae</taxon>
        <taxon>Pentapetalae</taxon>
        <taxon>rosids</taxon>
        <taxon>fabids</taxon>
        <taxon>Fabales</taxon>
        <taxon>Fabaceae</taxon>
        <taxon>Papilionoideae</taxon>
        <taxon>50 kb inversion clade</taxon>
        <taxon>NPAAA clade</taxon>
        <taxon>indigoferoid/millettioid clade</taxon>
        <taxon>Phaseoleae</taxon>
        <taxon>Canavalia</taxon>
    </lineage>
</organism>
<evidence type="ECO:0000313" key="2">
    <source>
        <dbReference type="EMBL" id="KAK7350598.1"/>
    </source>
</evidence>
<comment type="caution">
    <text evidence="2">The sequence shown here is derived from an EMBL/GenBank/DDBJ whole genome shotgun (WGS) entry which is preliminary data.</text>
</comment>
<dbReference type="AlphaFoldDB" id="A0AAN9R1F3"/>
<proteinExistence type="predicted"/>
<feature type="domain" description="BURP" evidence="1">
    <location>
        <begin position="243"/>
        <end position="403"/>
    </location>
</feature>
<evidence type="ECO:0000259" key="1">
    <source>
        <dbReference type="PROSITE" id="PS51277"/>
    </source>
</evidence>
<gene>
    <name evidence="2" type="ORF">VNO77_09400</name>
</gene>
<protein>
    <recommendedName>
        <fullName evidence="1">BURP domain-containing protein</fullName>
    </recommendedName>
</protein>
<name>A0AAN9R1F3_CANGL</name>
<dbReference type="Pfam" id="PF03181">
    <property type="entry name" value="BURP"/>
    <property type="match status" value="1"/>
</dbReference>
<dbReference type="Proteomes" id="UP001367508">
    <property type="component" value="Unassembled WGS sequence"/>
</dbReference>
<sequence>MISTSLTLKIIKLANVKKLVSILLYINVGGFTRTGLIQKITDDEEKDRLINSGQSVDKKSENPIPIIYGIKKSQSIIMDDMKKSESAHKIHSENPIPIIYGIKNSHPIINDDMKKSESAHKIHSENPIPIIYGIKNSHPIIKDDMKKSESAHKIHSENPIPIIYGIKKSQPIIMDDMKKSESAHKIYSENPIPIIYGIKKSESYENNLLRDNMNTHSIIDANGLIPKISTVSHNHPEGHIHLFFLEEDLRPGAKLDSNFNKREGKTLFLSQEDAEHIPFSSEKMKEILEILSVEPGSEIAEDVEKALWNCEVPALNGEEKHCATSLESMVDFITSKIGKDARAMSTEVERETESERFLVKDGVKKLTYENYIICHPLNYPYAVFYCHHIVDTTAHFVPLENKS</sequence>
<dbReference type="PROSITE" id="PS51277">
    <property type="entry name" value="BURP"/>
    <property type="match status" value="1"/>
</dbReference>
<accession>A0AAN9R1F3</accession>
<dbReference type="PANTHER" id="PTHR31236">
    <property type="entry name" value="BURP DOMAIN PROTEIN USPL1-LIKE"/>
    <property type="match status" value="1"/>
</dbReference>
<reference evidence="2 3" key="1">
    <citation type="submission" date="2024-01" db="EMBL/GenBank/DDBJ databases">
        <title>The genomes of 5 underutilized Papilionoideae crops provide insights into root nodulation and disease resistanc.</title>
        <authorList>
            <person name="Jiang F."/>
        </authorList>
    </citation>
    <scope>NUCLEOTIDE SEQUENCE [LARGE SCALE GENOMIC DNA]</scope>
    <source>
        <strain evidence="2">LVBAO_FW01</strain>
        <tissue evidence="2">Leaves</tissue>
    </source>
</reference>
<keyword evidence="3" id="KW-1185">Reference proteome</keyword>
<evidence type="ECO:0000313" key="3">
    <source>
        <dbReference type="Proteomes" id="UP001367508"/>
    </source>
</evidence>
<dbReference type="SMART" id="SM01045">
    <property type="entry name" value="BURP"/>
    <property type="match status" value="1"/>
</dbReference>
<dbReference type="EMBL" id="JAYMYQ010000002">
    <property type="protein sequence ID" value="KAK7350598.1"/>
    <property type="molecule type" value="Genomic_DNA"/>
</dbReference>